<dbReference type="InterPro" id="IPR036719">
    <property type="entry name" value="Neuro-gated_channel_TM_sf"/>
</dbReference>
<evidence type="ECO:0000256" key="6">
    <source>
        <dbReference type="ARBA" id="ARBA00023018"/>
    </source>
</evidence>
<feature type="domain" description="Neurotransmitter-gated ion-channel transmembrane" evidence="17">
    <location>
        <begin position="287"/>
        <end position="481"/>
    </location>
</feature>
<protein>
    <submittedName>
        <fullName evidence="19">Uncharacterized protein</fullName>
    </submittedName>
</protein>
<keyword evidence="10" id="KW-0675">Receptor</keyword>
<evidence type="ECO:0000259" key="17">
    <source>
        <dbReference type="Pfam" id="PF02932"/>
    </source>
</evidence>
<keyword evidence="4 15" id="KW-0812">Transmembrane</keyword>
<dbReference type="PANTHER" id="PTHR18945">
    <property type="entry name" value="NEUROTRANSMITTER GATED ION CHANNEL"/>
    <property type="match status" value="1"/>
</dbReference>
<evidence type="ECO:0000256" key="2">
    <source>
        <dbReference type="ARBA" id="ARBA00022448"/>
    </source>
</evidence>
<keyword evidence="8 15" id="KW-0472">Membrane</keyword>
<feature type="transmembrane region" description="Helical" evidence="15">
    <location>
        <begin position="6"/>
        <end position="23"/>
    </location>
</feature>
<organism evidence="18 19">
    <name type="scientific">Schistosoma margrebowiei</name>
    <dbReference type="NCBI Taxonomy" id="48269"/>
    <lineage>
        <taxon>Eukaryota</taxon>
        <taxon>Metazoa</taxon>
        <taxon>Spiralia</taxon>
        <taxon>Lophotrochozoa</taxon>
        <taxon>Platyhelminthes</taxon>
        <taxon>Trematoda</taxon>
        <taxon>Digenea</taxon>
        <taxon>Strigeidida</taxon>
        <taxon>Schistosomatoidea</taxon>
        <taxon>Schistosomatidae</taxon>
        <taxon>Schistosoma</taxon>
    </lineage>
</organism>
<evidence type="ECO:0000313" key="19">
    <source>
        <dbReference type="WBParaSite" id="SMRG1_93920.1"/>
    </source>
</evidence>
<dbReference type="Pfam" id="PF02932">
    <property type="entry name" value="Neur_chan_memb"/>
    <property type="match status" value="1"/>
</dbReference>
<dbReference type="Proteomes" id="UP000050790">
    <property type="component" value="Unassembled WGS sequence"/>
</dbReference>
<evidence type="ECO:0000256" key="14">
    <source>
        <dbReference type="ARBA" id="ARBA00034099"/>
    </source>
</evidence>
<evidence type="ECO:0000256" key="8">
    <source>
        <dbReference type="ARBA" id="ARBA00023136"/>
    </source>
</evidence>
<dbReference type="Gene3D" id="2.70.170.10">
    <property type="entry name" value="Neurotransmitter-gated ion-channel ligand-binding domain"/>
    <property type="match status" value="1"/>
</dbReference>
<dbReference type="InterPro" id="IPR002394">
    <property type="entry name" value="Nicotinic_acetylcholine_rcpt"/>
</dbReference>
<dbReference type="GO" id="GO:0045211">
    <property type="term" value="C:postsynaptic membrane"/>
    <property type="evidence" value="ECO:0007669"/>
    <property type="project" value="InterPro"/>
</dbReference>
<dbReference type="InterPro" id="IPR036734">
    <property type="entry name" value="Neur_chan_lig-bd_sf"/>
</dbReference>
<feature type="transmembrane region" description="Helical" evidence="15">
    <location>
        <begin position="281"/>
        <end position="306"/>
    </location>
</feature>
<evidence type="ECO:0000256" key="12">
    <source>
        <dbReference type="ARBA" id="ARBA00023286"/>
    </source>
</evidence>
<dbReference type="PRINTS" id="PR00252">
    <property type="entry name" value="NRIONCHANNEL"/>
</dbReference>
<dbReference type="WBParaSite" id="SMRG1_93920.1">
    <property type="protein sequence ID" value="SMRG1_93920.1"/>
    <property type="gene ID" value="SMRG1_93920"/>
</dbReference>
<keyword evidence="2 15" id="KW-0813">Transport</keyword>
<keyword evidence="13 15" id="KW-0407">Ion channel</keyword>
<accession>A0AA85AM92</accession>
<evidence type="ECO:0000256" key="11">
    <source>
        <dbReference type="ARBA" id="ARBA00023180"/>
    </source>
</evidence>
<dbReference type="GO" id="GO:0022848">
    <property type="term" value="F:acetylcholine-gated monoatomic cation-selective channel activity"/>
    <property type="evidence" value="ECO:0007669"/>
    <property type="project" value="InterPro"/>
</dbReference>
<feature type="transmembrane region" description="Helical" evidence="15">
    <location>
        <begin position="648"/>
        <end position="670"/>
    </location>
</feature>
<comment type="similarity">
    <text evidence="1">Belongs to the ligand-gated ion channel (TC 1.A.9) family. Acetylcholine receptor (TC 1.A.9.1) subfamily.</text>
</comment>
<name>A0AA85AM92_9TREM</name>
<feature type="domain" description="Neurotransmitter-gated ion-channel ligand-binding" evidence="16">
    <location>
        <begin position="74"/>
        <end position="280"/>
    </location>
</feature>
<evidence type="ECO:0000256" key="9">
    <source>
        <dbReference type="ARBA" id="ARBA00023157"/>
    </source>
</evidence>
<dbReference type="CDD" id="cd19051">
    <property type="entry name" value="LGIC_TM_cation"/>
    <property type="match status" value="1"/>
</dbReference>
<keyword evidence="3" id="KW-1003">Cell membrane</keyword>
<sequence length="675" mass="79801">MKWIYYLFNILINYLIHINTIVYNEGNNMNVDMTSFDGSEYEEAKNYKNNTNIESNIYETDISTTLILPIMTDEQRLLSKILNGYDTASRPIFNASKSVQVGFQFTLIQISQLDEVNQVLTLNVWIEQEWVDERLTWNPQDYNNLSRIRIPCQKLWLPDIVLYNSADDYKTDYMQSKAMVQFNGNVFWPPPAKLRSTCKIDITYFPFDDQSCTMKFGSWTYDGWQVNVIKRHDEVDISNYVENGEWDLLKVVVERHEIFYPCCNEPYPDLRFTIYMRRRTLYYLFNIIFPCLWLTVLSLVSFWLPPDSGEKITLGITVLLAFSVFMLLIAENMPATSEFVPLIGVYLTVTMTMTSLSIILTVLVLHLHHTGSNRQPVPKYIKKIFFNFIAKLLCLNLVHRYQMKQDQSIKLTKQTKLILDQLQNDLNHINDQQNDQYLSSSNHYLPSDVLTSNRQTKKQVSSKKYKENFIEQQQHHHHQEQYESIMMNRLNSPNLNRIHSINEPKTTVHVVRLVDKQEDQQSTSMKKNNNLNQQLITKYRQYEMSYDHRTYYTRSTDDLMDNDADDNDVTLLNSLNKHKHTTHSSINHFAEFQCLLAKLSKILHKTEKQQKIIEIYLSNLYYKQYHEQSIMDIINEWRILAVIVDRMLFWLFLFIAMIATIVILLIMPLFKPTFA</sequence>
<keyword evidence="12" id="KW-1071">Ligand-gated ion channel</keyword>
<evidence type="ECO:0000256" key="13">
    <source>
        <dbReference type="ARBA" id="ARBA00023303"/>
    </source>
</evidence>
<feature type="transmembrane region" description="Helical" evidence="15">
    <location>
        <begin position="342"/>
        <end position="368"/>
    </location>
</feature>
<dbReference type="PROSITE" id="PS00236">
    <property type="entry name" value="NEUROTR_ION_CHANNEL"/>
    <property type="match status" value="1"/>
</dbReference>
<dbReference type="InterPro" id="IPR006029">
    <property type="entry name" value="Neurotrans-gated_channel_TM"/>
</dbReference>
<dbReference type="Gene3D" id="1.20.58.390">
    <property type="entry name" value="Neurotransmitter-gated ion-channel transmembrane domain"/>
    <property type="match status" value="1"/>
</dbReference>
<dbReference type="Pfam" id="PF02931">
    <property type="entry name" value="Neur_chan_LBD"/>
    <property type="match status" value="1"/>
</dbReference>
<dbReference type="AlphaFoldDB" id="A0AA85AM92"/>
<feature type="transmembrane region" description="Helical" evidence="15">
    <location>
        <begin position="312"/>
        <end position="330"/>
    </location>
</feature>
<evidence type="ECO:0000256" key="1">
    <source>
        <dbReference type="ARBA" id="ARBA00009237"/>
    </source>
</evidence>
<evidence type="ECO:0000256" key="10">
    <source>
        <dbReference type="ARBA" id="ARBA00023170"/>
    </source>
</evidence>
<dbReference type="SUPFAM" id="SSF90112">
    <property type="entry name" value="Neurotransmitter-gated ion-channel transmembrane pore"/>
    <property type="match status" value="1"/>
</dbReference>
<dbReference type="InterPro" id="IPR006201">
    <property type="entry name" value="Neur_channel"/>
</dbReference>
<comment type="caution">
    <text evidence="15">Lacks conserved residue(s) required for the propagation of feature annotation.</text>
</comment>
<dbReference type="InterPro" id="IPR038050">
    <property type="entry name" value="Neuro_actylchol_rec"/>
</dbReference>
<feature type="transmembrane region" description="Helical" evidence="15">
    <location>
        <begin position="380"/>
        <end position="398"/>
    </location>
</feature>
<keyword evidence="9" id="KW-1015">Disulfide bond</keyword>
<dbReference type="PRINTS" id="PR00254">
    <property type="entry name" value="NICOTINICR"/>
</dbReference>
<evidence type="ECO:0000256" key="7">
    <source>
        <dbReference type="ARBA" id="ARBA00023065"/>
    </source>
</evidence>
<evidence type="ECO:0000256" key="5">
    <source>
        <dbReference type="ARBA" id="ARBA00022989"/>
    </source>
</evidence>
<dbReference type="GO" id="GO:0004888">
    <property type="term" value="F:transmembrane signaling receptor activity"/>
    <property type="evidence" value="ECO:0007669"/>
    <property type="project" value="InterPro"/>
</dbReference>
<dbReference type="CDD" id="cd18997">
    <property type="entry name" value="LGIC_ECD_nAChR"/>
    <property type="match status" value="1"/>
</dbReference>
<dbReference type="NCBIfam" id="TIGR00860">
    <property type="entry name" value="LIC"/>
    <property type="match status" value="1"/>
</dbReference>
<evidence type="ECO:0000256" key="15">
    <source>
        <dbReference type="RuleBase" id="RU000687"/>
    </source>
</evidence>
<dbReference type="InterPro" id="IPR018000">
    <property type="entry name" value="Neurotransmitter_ion_chnl_CS"/>
</dbReference>
<keyword evidence="7 15" id="KW-0406">Ion transport</keyword>
<keyword evidence="11" id="KW-0325">Glycoprotein</keyword>
<comment type="subcellular location">
    <subcellularLocation>
        <location evidence="14">Synaptic cell membrane</location>
        <topology evidence="14">Multi-pass membrane protein</topology>
    </subcellularLocation>
</comment>
<evidence type="ECO:0000313" key="18">
    <source>
        <dbReference type="Proteomes" id="UP000050790"/>
    </source>
</evidence>
<proteinExistence type="inferred from homology"/>
<keyword evidence="6" id="KW-0770">Synapse</keyword>
<dbReference type="FunFam" id="1.20.58.390:FF:000073">
    <property type="entry name" value="Neuronal acetylcholine receptor subunit alpha-9-II"/>
    <property type="match status" value="1"/>
</dbReference>
<dbReference type="SUPFAM" id="SSF63712">
    <property type="entry name" value="Nicotinic receptor ligand binding domain-like"/>
    <property type="match status" value="1"/>
</dbReference>
<evidence type="ECO:0000256" key="3">
    <source>
        <dbReference type="ARBA" id="ARBA00022475"/>
    </source>
</evidence>
<dbReference type="FunFam" id="2.70.170.10:FF:000016">
    <property type="entry name" value="Nicotinic acetylcholine receptor subunit"/>
    <property type="match status" value="1"/>
</dbReference>
<evidence type="ECO:0000256" key="4">
    <source>
        <dbReference type="ARBA" id="ARBA00022692"/>
    </source>
</evidence>
<dbReference type="InterPro" id="IPR006202">
    <property type="entry name" value="Neur_chan_lig-bd"/>
</dbReference>
<evidence type="ECO:0000259" key="16">
    <source>
        <dbReference type="Pfam" id="PF02931"/>
    </source>
</evidence>
<keyword evidence="5 15" id="KW-1133">Transmembrane helix</keyword>
<reference evidence="19" key="1">
    <citation type="submission" date="2023-11" db="UniProtKB">
        <authorList>
            <consortium name="WormBaseParasite"/>
        </authorList>
    </citation>
    <scope>IDENTIFICATION</scope>
</reference>